<keyword evidence="5" id="KW-0805">Transcription regulation</keyword>
<evidence type="ECO:0000259" key="10">
    <source>
        <dbReference type="PROSITE" id="PS50157"/>
    </source>
</evidence>
<reference evidence="11" key="1">
    <citation type="submission" date="2020-03" db="EMBL/GenBank/DDBJ databases">
        <title>A high-quality chromosome-level genome assembly of a woody plant with both climbing and erect habits, Rhamnella rubrinervis.</title>
        <authorList>
            <person name="Lu Z."/>
            <person name="Yang Y."/>
            <person name="Zhu X."/>
            <person name="Sun Y."/>
        </authorList>
    </citation>
    <scope>NUCLEOTIDE SEQUENCE</scope>
    <source>
        <strain evidence="11">BYM</strain>
        <tissue evidence="11">Leaf</tissue>
    </source>
</reference>
<keyword evidence="12" id="KW-1185">Reference proteome</keyword>
<proteinExistence type="predicted"/>
<dbReference type="Proteomes" id="UP000796880">
    <property type="component" value="Unassembled WGS sequence"/>
</dbReference>
<evidence type="ECO:0000256" key="8">
    <source>
        <dbReference type="PROSITE-ProRule" id="PRU00042"/>
    </source>
</evidence>
<dbReference type="InterPro" id="IPR036236">
    <property type="entry name" value="Znf_C2H2_sf"/>
</dbReference>
<dbReference type="InterPro" id="IPR052426">
    <property type="entry name" value="Plant_dev_regulator"/>
</dbReference>
<feature type="domain" description="C2H2-type" evidence="10">
    <location>
        <begin position="36"/>
        <end position="63"/>
    </location>
</feature>
<feature type="region of interest" description="Disordered" evidence="9">
    <location>
        <begin position="187"/>
        <end position="223"/>
    </location>
</feature>
<dbReference type="PANTHER" id="PTHR45801:SF111">
    <property type="entry name" value="C2H2 AND C2HC ZINC FINGERS SUPERFAMILY PROTEIN"/>
    <property type="match status" value="1"/>
</dbReference>
<dbReference type="AlphaFoldDB" id="A0A8K0HLH0"/>
<feature type="compositionally biased region" description="Basic and acidic residues" evidence="9">
    <location>
        <begin position="7"/>
        <end position="19"/>
    </location>
</feature>
<evidence type="ECO:0000256" key="3">
    <source>
        <dbReference type="ARBA" id="ARBA00022771"/>
    </source>
</evidence>
<protein>
    <recommendedName>
        <fullName evidence="10">C2H2-type domain-containing protein</fullName>
    </recommendedName>
</protein>
<comment type="subcellular location">
    <subcellularLocation>
        <location evidence="1">Nucleus</location>
    </subcellularLocation>
</comment>
<evidence type="ECO:0000313" key="11">
    <source>
        <dbReference type="EMBL" id="KAF3454646.1"/>
    </source>
</evidence>
<sequence>MELEQPNPEKENSDHDDHQQQSGGGGGSQLASIRSYECNFCKRGFSNAQALGGHMNIHRKDKAKLRQASSNVAINETPPPPPPQQQQQHQQPNLDIPKMSTSNSQIPLEPKPTIPRWPWFLTSEAAATDHHANTSLIRAADQNRVGDHQLVHQLPLFAETPPDHHKDQKPAADHNHHLVDHVNIEKGLSSSSSSSGSELDLELRLGPEPQDTSPPAIGTRKFF</sequence>
<keyword evidence="4" id="KW-0862">Zinc</keyword>
<organism evidence="11 12">
    <name type="scientific">Rhamnella rubrinervis</name>
    <dbReference type="NCBI Taxonomy" id="2594499"/>
    <lineage>
        <taxon>Eukaryota</taxon>
        <taxon>Viridiplantae</taxon>
        <taxon>Streptophyta</taxon>
        <taxon>Embryophyta</taxon>
        <taxon>Tracheophyta</taxon>
        <taxon>Spermatophyta</taxon>
        <taxon>Magnoliopsida</taxon>
        <taxon>eudicotyledons</taxon>
        <taxon>Gunneridae</taxon>
        <taxon>Pentapetalae</taxon>
        <taxon>rosids</taxon>
        <taxon>fabids</taxon>
        <taxon>Rosales</taxon>
        <taxon>Rhamnaceae</taxon>
        <taxon>rhamnoid group</taxon>
        <taxon>Rhamneae</taxon>
        <taxon>Rhamnella</taxon>
    </lineage>
</organism>
<dbReference type="GO" id="GO:0008270">
    <property type="term" value="F:zinc ion binding"/>
    <property type="evidence" value="ECO:0007669"/>
    <property type="project" value="UniProtKB-KW"/>
</dbReference>
<dbReference type="PROSITE" id="PS00028">
    <property type="entry name" value="ZINC_FINGER_C2H2_1"/>
    <property type="match status" value="1"/>
</dbReference>
<keyword evidence="6" id="KW-0804">Transcription</keyword>
<dbReference type="EMBL" id="VOIH02000002">
    <property type="protein sequence ID" value="KAF3454646.1"/>
    <property type="molecule type" value="Genomic_DNA"/>
</dbReference>
<dbReference type="PANTHER" id="PTHR45801">
    <property type="entry name" value="OS07G0101800 PROTEIN"/>
    <property type="match status" value="1"/>
</dbReference>
<evidence type="ECO:0000256" key="6">
    <source>
        <dbReference type="ARBA" id="ARBA00023163"/>
    </source>
</evidence>
<dbReference type="InterPro" id="IPR013087">
    <property type="entry name" value="Znf_C2H2_type"/>
</dbReference>
<feature type="region of interest" description="Disordered" evidence="9">
    <location>
        <begin position="1"/>
        <end position="31"/>
    </location>
</feature>
<dbReference type="Gene3D" id="3.30.160.60">
    <property type="entry name" value="Classic Zinc Finger"/>
    <property type="match status" value="1"/>
</dbReference>
<feature type="region of interest" description="Disordered" evidence="9">
    <location>
        <begin position="72"/>
        <end position="111"/>
    </location>
</feature>
<evidence type="ECO:0000256" key="7">
    <source>
        <dbReference type="ARBA" id="ARBA00023242"/>
    </source>
</evidence>
<evidence type="ECO:0000256" key="4">
    <source>
        <dbReference type="ARBA" id="ARBA00022833"/>
    </source>
</evidence>
<feature type="compositionally biased region" description="Low complexity" evidence="9">
    <location>
        <begin position="187"/>
        <end position="198"/>
    </location>
</feature>
<dbReference type="OrthoDB" id="780709at2759"/>
<dbReference type="Pfam" id="PF13912">
    <property type="entry name" value="zf-C2H2_6"/>
    <property type="match status" value="1"/>
</dbReference>
<evidence type="ECO:0000256" key="9">
    <source>
        <dbReference type="SAM" id="MobiDB-lite"/>
    </source>
</evidence>
<evidence type="ECO:0000256" key="1">
    <source>
        <dbReference type="ARBA" id="ARBA00004123"/>
    </source>
</evidence>
<comment type="caution">
    <text evidence="11">The sequence shown here is derived from an EMBL/GenBank/DDBJ whole genome shotgun (WGS) entry which is preliminary data.</text>
</comment>
<name>A0A8K0HLH0_9ROSA</name>
<keyword evidence="2" id="KW-0479">Metal-binding</keyword>
<dbReference type="PROSITE" id="PS50157">
    <property type="entry name" value="ZINC_FINGER_C2H2_2"/>
    <property type="match status" value="1"/>
</dbReference>
<dbReference type="GO" id="GO:0005634">
    <property type="term" value="C:nucleus"/>
    <property type="evidence" value="ECO:0007669"/>
    <property type="project" value="UniProtKB-SubCell"/>
</dbReference>
<gene>
    <name evidence="11" type="ORF">FNV43_RR05094</name>
</gene>
<dbReference type="SUPFAM" id="SSF57667">
    <property type="entry name" value="beta-beta-alpha zinc fingers"/>
    <property type="match status" value="1"/>
</dbReference>
<evidence type="ECO:0000256" key="5">
    <source>
        <dbReference type="ARBA" id="ARBA00023015"/>
    </source>
</evidence>
<keyword evidence="7" id="KW-0539">Nucleus</keyword>
<keyword evidence="3 8" id="KW-0863">Zinc-finger</keyword>
<evidence type="ECO:0000256" key="2">
    <source>
        <dbReference type="ARBA" id="ARBA00022723"/>
    </source>
</evidence>
<accession>A0A8K0HLH0</accession>
<evidence type="ECO:0000313" key="12">
    <source>
        <dbReference type="Proteomes" id="UP000796880"/>
    </source>
</evidence>